<evidence type="ECO:0000256" key="6">
    <source>
        <dbReference type="ARBA" id="ARBA00023136"/>
    </source>
</evidence>
<evidence type="ECO:0000313" key="13">
    <source>
        <dbReference type="Proteomes" id="UP000261620"/>
    </source>
</evidence>
<dbReference type="PANTHER" id="PTHR14514">
    <property type="entry name" value="PKA ANCHORING PROTEIN"/>
    <property type="match status" value="1"/>
</dbReference>
<dbReference type="CDD" id="cd00176">
    <property type="entry name" value="SPEC"/>
    <property type="match status" value="2"/>
</dbReference>
<dbReference type="PANTHER" id="PTHR14514:SF4">
    <property type="entry name" value="NESPRIN-2"/>
    <property type="match status" value="1"/>
</dbReference>
<dbReference type="Pfam" id="PF10541">
    <property type="entry name" value="KASH"/>
    <property type="match status" value="1"/>
</dbReference>
<feature type="region of interest" description="Disordered" evidence="10">
    <location>
        <begin position="381"/>
        <end position="437"/>
    </location>
</feature>
<dbReference type="STRING" id="94237.ENSMMOP00000020317"/>
<comment type="subcellular location">
    <subcellularLocation>
        <location evidence="8">Nucleus outer membrane</location>
        <topology evidence="8">Single-pass type IV membrane protein</topology>
    </subcellularLocation>
</comment>
<proteinExistence type="inferred from homology"/>
<evidence type="ECO:0000256" key="3">
    <source>
        <dbReference type="ARBA" id="ARBA00022692"/>
    </source>
</evidence>
<evidence type="ECO:0000256" key="10">
    <source>
        <dbReference type="SAM" id="MobiDB-lite"/>
    </source>
</evidence>
<dbReference type="SUPFAM" id="SSF46966">
    <property type="entry name" value="Spectrin repeat"/>
    <property type="match status" value="4"/>
</dbReference>
<feature type="topological domain" description="Perinuclear space" evidence="9">
    <location>
        <begin position="749"/>
        <end position="778"/>
    </location>
</feature>
<dbReference type="OMA" id="LTNNFAW"/>
<keyword evidence="3 9" id="KW-0812">Transmembrane</keyword>
<feature type="domain" description="KASH" evidence="11">
    <location>
        <begin position="719"/>
        <end position="778"/>
    </location>
</feature>
<dbReference type="Pfam" id="PF25035">
    <property type="entry name" value="SYNE1"/>
    <property type="match status" value="1"/>
</dbReference>
<evidence type="ECO:0000256" key="9">
    <source>
        <dbReference type="PROSITE-ProRule" id="PRU00385"/>
    </source>
</evidence>
<organism evidence="12 13">
    <name type="scientific">Mola mola</name>
    <name type="common">Ocean sunfish</name>
    <name type="synonym">Tetraodon mola</name>
    <dbReference type="NCBI Taxonomy" id="94237"/>
    <lineage>
        <taxon>Eukaryota</taxon>
        <taxon>Metazoa</taxon>
        <taxon>Chordata</taxon>
        <taxon>Craniata</taxon>
        <taxon>Vertebrata</taxon>
        <taxon>Euteleostomi</taxon>
        <taxon>Actinopterygii</taxon>
        <taxon>Neopterygii</taxon>
        <taxon>Teleostei</taxon>
        <taxon>Neoteleostei</taxon>
        <taxon>Acanthomorphata</taxon>
        <taxon>Eupercaria</taxon>
        <taxon>Tetraodontiformes</taxon>
        <taxon>Molidae</taxon>
        <taxon>Mola</taxon>
    </lineage>
</organism>
<keyword evidence="6 9" id="KW-0472">Membrane</keyword>
<dbReference type="Gene3D" id="1.20.58.60">
    <property type="match status" value="4"/>
</dbReference>
<dbReference type="SMART" id="SM00150">
    <property type="entry name" value="SPEC"/>
    <property type="match status" value="4"/>
</dbReference>
<keyword evidence="4" id="KW-0677">Repeat</keyword>
<evidence type="ECO:0000256" key="4">
    <source>
        <dbReference type="ARBA" id="ARBA00022737"/>
    </source>
</evidence>
<dbReference type="FunFam" id="1.20.58.60:FF:000157">
    <property type="entry name" value="Nesprin-1 isoform 1"/>
    <property type="match status" value="1"/>
</dbReference>
<evidence type="ECO:0000313" key="12">
    <source>
        <dbReference type="Ensembl" id="ENSMMOP00000020317.1"/>
    </source>
</evidence>
<keyword evidence="2" id="KW-0597">Phosphoprotein</keyword>
<name>A0A3Q4BJW2_MOLML</name>
<evidence type="ECO:0000259" key="11">
    <source>
        <dbReference type="PROSITE" id="PS51049"/>
    </source>
</evidence>
<keyword evidence="5" id="KW-1133">Transmembrane helix</keyword>
<dbReference type="PROSITE" id="PS51049">
    <property type="entry name" value="KASH"/>
    <property type="match status" value="1"/>
</dbReference>
<evidence type="ECO:0000256" key="2">
    <source>
        <dbReference type="ARBA" id="ARBA00022553"/>
    </source>
</evidence>
<dbReference type="Ensembl" id="ENSMMOT00000020651.1">
    <property type="protein sequence ID" value="ENSMMOP00000020317.1"/>
    <property type="gene ID" value="ENSMMOG00000015433.1"/>
</dbReference>
<reference evidence="12" key="2">
    <citation type="submission" date="2025-09" db="UniProtKB">
        <authorList>
            <consortium name="Ensembl"/>
        </authorList>
    </citation>
    <scope>IDENTIFICATION</scope>
</reference>
<dbReference type="GO" id="GO:0005640">
    <property type="term" value="C:nuclear outer membrane"/>
    <property type="evidence" value="ECO:0007669"/>
    <property type="project" value="UniProtKB-SubCell"/>
</dbReference>
<feature type="compositionally biased region" description="Acidic residues" evidence="10">
    <location>
        <begin position="425"/>
        <end position="436"/>
    </location>
</feature>
<evidence type="ECO:0000256" key="7">
    <source>
        <dbReference type="ARBA" id="ARBA00023242"/>
    </source>
</evidence>
<dbReference type="SMART" id="SM01249">
    <property type="entry name" value="KASH"/>
    <property type="match status" value="1"/>
</dbReference>
<evidence type="ECO:0000256" key="8">
    <source>
        <dbReference type="ARBA" id="ARBA00046312"/>
    </source>
</evidence>
<accession>A0A3Q4BJW2</accession>
<dbReference type="InterPro" id="IPR056887">
    <property type="entry name" value="SYNE1/2_dom"/>
</dbReference>
<dbReference type="Proteomes" id="UP000261620">
    <property type="component" value="Unplaced"/>
</dbReference>
<comment type="similarity">
    <text evidence="1">Belongs to the nesprin family.</text>
</comment>
<dbReference type="InterPro" id="IPR018159">
    <property type="entry name" value="Spectrin/alpha-actinin"/>
</dbReference>
<dbReference type="AlphaFoldDB" id="A0A3Q4BJW2"/>
<dbReference type="InterPro" id="IPR012315">
    <property type="entry name" value="KASH"/>
</dbReference>
<evidence type="ECO:0000256" key="1">
    <source>
        <dbReference type="ARBA" id="ARBA00008619"/>
    </source>
</evidence>
<sequence length="778" mass="89748">MPLVYAHKCKNKLKETLVTVQQLDKNMSNLRSCLSRIEAELSRPITYSVCHHHEIQRRLAEQQELQKDIEQHTEGVASVLSLCDVLLRDEDAAGGTEVEGDSLQETSRSLDQRWRTICTMALDRRLMIEETWRLWCKFLDDYSRFDDWLKMAERTAASPNSADVLYAVAKEELKKFEGLQRQVHERLTQLELVNNQYRRLARENRTDRASQLKAMVHEGNRQWDSLHRRVAAVLRRLKYFTSQREEFEGTRENMLVWLTELDLQLTNVEHFSDSDVHHKIQQLNSFQKDITLTTERIDGLIVFGERLIQKSSPQDAVLIEDELEELHSYCQEVFGRLVRFHQRLSQPPMIREEPEPSTATFYLESSLELIGRPWLGRSQGSLPATPTHLLTSPLERSGRETPVSVDSLPLEWDHTGDVGGSSSHEDEEEEEEDEEEKAYFSALSGRLTASNRFMLKKNKKKTPGFCVIERWELLQAQSGSDQPACPQELHLLTSDLDDITSWLESVIPVLESLGQSDPAVSFEDMAARAKELKEMQKKFAQYKSIMLSVNLQAQEAPELQDRLAAMNRDWSRACTGLQWWDISLRKTLVRCQRLHSLLLWLAHAESRRYTVDISNPDTPVSALQNHQNTLRELKGRQTQQASLQALWSHLQPEEEVEDSDEAQEKLHVTGSKLKLLLRQVEWDLSALQQRLVTNTSSKRKYADVNIWSMLFNPVSNFYSSLFYRVLRAAFPLHLLLLFLLLLPCLIPLSESDPSCTGANNFARSFYPMLHYTNGPPPT</sequence>
<protein>
    <recommendedName>
        <fullName evidence="11">KASH domain-containing protein</fullName>
    </recommendedName>
</protein>
<evidence type="ECO:0000256" key="5">
    <source>
        <dbReference type="ARBA" id="ARBA00022989"/>
    </source>
</evidence>
<feature type="topological domain" description="Cytoplasmic" evidence="9">
    <location>
        <begin position="1"/>
        <end position="727"/>
    </location>
</feature>
<keyword evidence="7" id="KW-0539">Nucleus</keyword>
<keyword evidence="13" id="KW-1185">Reference proteome</keyword>
<feature type="compositionally biased region" description="Polar residues" evidence="10">
    <location>
        <begin position="381"/>
        <end position="390"/>
    </location>
</feature>
<reference evidence="12" key="1">
    <citation type="submission" date="2025-08" db="UniProtKB">
        <authorList>
            <consortium name="Ensembl"/>
        </authorList>
    </citation>
    <scope>IDENTIFICATION</scope>
</reference>